<dbReference type="Proteomes" id="UP001595921">
    <property type="component" value="Unassembled WGS sequence"/>
</dbReference>
<gene>
    <name evidence="2" type="ORF">ACFO0N_10415</name>
</gene>
<feature type="compositionally biased region" description="Low complexity" evidence="1">
    <location>
        <begin position="45"/>
        <end position="82"/>
    </location>
</feature>
<evidence type="ECO:0000313" key="3">
    <source>
        <dbReference type="Proteomes" id="UP001595921"/>
    </source>
</evidence>
<proteinExistence type="predicted"/>
<dbReference type="InterPro" id="IPR024079">
    <property type="entry name" value="MetalloPept_cat_dom_sf"/>
</dbReference>
<evidence type="ECO:0000313" key="2">
    <source>
        <dbReference type="EMBL" id="MFC4358358.1"/>
    </source>
</evidence>
<accession>A0ABD5PC82</accession>
<evidence type="ECO:0000256" key="1">
    <source>
        <dbReference type="SAM" id="MobiDB-lite"/>
    </source>
</evidence>
<keyword evidence="3" id="KW-1185">Reference proteome</keyword>
<protein>
    <submittedName>
        <fullName evidence="2">Matrixin</fullName>
    </submittedName>
</protein>
<dbReference type="EMBL" id="JBHSDS010000006">
    <property type="protein sequence ID" value="MFC4358358.1"/>
    <property type="molecule type" value="Genomic_DNA"/>
</dbReference>
<dbReference type="Gene3D" id="3.40.390.10">
    <property type="entry name" value="Collagenase (Catalytic Domain)"/>
    <property type="match status" value="1"/>
</dbReference>
<sequence>MRSSALPTAFALLLVLSGCVAPSLGGTNLPGVTDAADTIADDGNTSTATPSPTTTSHSNSDSHSHSHTSSSSTDTAEASTAAPPDPAPARDNPWGTEPVVVAVENRGSETRNYVPQVEAATAYWEEHARRYAGFDVEYVVRPDAPNPDLVVRFVDEVPSCGEVTDAAGCAPFIQRAGQVDRPERVLVRTGLSASSTTLVLQHELGHTLGLGHDDAPTDVMKAKSVLYTQPRPDATDRAFPWGDTEFGVYVDDENAADPEGVREQVRHALSYYERGANGSAPSNLSFTFVDSPEAADVVVEFAEDSPCGEGSGSCFTTVGPDPDGDDAIETYTRLTVVLVDLDTEAVGWHVGNWLAYGLGMEAPEERPPPFRDAGYRERRGAWWT</sequence>
<dbReference type="RefSeq" id="WP_267623941.1">
    <property type="nucleotide sequence ID" value="NZ_JAODIW010000008.1"/>
</dbReference>
<reference evidence="2 3" key="1">
    <citation type="journal article" date="2019" name="Int. J. Syst. Evol. Microbiol.">
        <title>The Global Catalogue of Microorganisms (GCM) 10K type strain sequencing project: providing services to taxonomists for standard genome sequencing and annotation.</title>
        <authorList>
            <consortium name="The Broad Institute Genomics Platform"/>
            <consortium name="The Broad Institute Genome Sequencing Center for Infectious Disease"/>
            <person name="Wu L."/>
            <person name="Ma J."/>
        </authorList>
    </citation>
    <scope>NUCLEOTIDE SEQUENCE [LARGE SCALE GENOMIC DNA]</scope>
    <source>
        <strain evidence="2 3">CGMCC 1.12553</strain>
    </source>
</reference>
<organism evidence="2 3">
    <name type="scientific">Halobium salinum</name>
    <dbReference type="NCBI Taxonomy" id="1364940"/>
    <lineage>
        <taxon>Archaea</taxon>
        <taxon>Methanobacteriati</taxon>
        <taxon>Methanobacteriota</taxon>
        <taxon>Stenosarchaea group</taxon>
        <taxon>Halobacteria</taxon>
        <taxon>Halobacteriales</taxon>
        <taxon>Haloferacaceae</taxon>
        <taxon>Halobium</taxon>
    </lineage>
</organism>
<comment type="caution">
    <text evidence="2">The sequence shown here is derived from an EMBL/GenBank/DDBJ whole genome shotgun (WGS) entry which is preliminary data.</text>
</comment>
<name>A0ABD5PC82_9EURY</name>
<dbReference type="AlphaFoldDB" id="A0ABD5PC82"/>
<dbReference type="SUPFAM" id="SSF55486">
    <property type="entry name" value="Metalloproteases ('zincins'), catalytic domain"/>
    <property type="match status" value="1"/>
</dbReference>
<feature type="region of interest" description="Disordered" evidence="1">
    <location>
        <begin position="35"/>
        <end position="95"/>
    </location>
</feature>
<dbReference type="PROSITE" id="PS51257">
    <property type="entry name" value="PROKAR_LIPOPROTEIN"/>
    <property type="match status" value="1"/>
</dbReference>